<dbReference type="EMBL" id="RBNI01005921">
    <property type="protein sequence ID" value="RUP46395.1"/>
    <property type="molecule type" value="Genomic_DNA"/>
</dbReference>
<dbReference type="PANTHER" id="PTHR23346">
    <property type="entry name" value="TRANSLATIONAL ACTIVATOR GCN1-RELATED"/>
    <property type="match status" value="1"/>
</dbReference>
<dbReference type="PANTHER" id="PTHR23346:SF7">
    <property type="entry name" value="STALLED RIBOSOME SENSOR GCN1"/>
    <property type="match status" value="1"/>
</dbReference>
<name>A0A433D6E7_9FUNG</name>
<comment type="caution">
    <text evidence="6">The sequence shown here is derived from an EMBL/GenBank/DDBJ whole genome shotgun (WGS) entry which is preliminary data.</text>
</comment>
<dbReference type="Gene3D" id="1.25.10.10">
    <property type="entry name" value="Leucine-rich Repeat Variant"/>
    <property type="match status" value="7"/>
</dbReference>
<keyword evidence="7" id="KW-1185">Reference proteome</keyword>
<proteinExistence type="inferred from homology"/>
<dbReference type="InterPro" id="IPR057546">
    <property type="entry name" value="HEAT_GCN1"/>
</dbReference>
<dbReference type="OrthoDB" id="2405675at2759"/>
<comment type="similarity">
    <text evidence="1">Belongs to the GCN1 family.</text>
</comment>
<dbReference type="Pfam" id="PF24916">
    <property type="entry name" value="HEAT_GCN1_fung"/>
    <property type="match status" value="1"/>
</dbReference>
<dbReference type="InterPro" id="IPR022716">
    <property type="entry name" value="Gcn1_N"/>
</dbReference>
<protein>
    <recommendedName>
        <fullName evidence="3">eIF-2-alpha kinase activator GCN1</fullName>
    </recommendedName>
</protein>
<dbReference type="Pfam" id="PF12074">
    <property type="entry name" value="Gcn1_N"/>
    <property type="match status" value="1"/>
</dbReference>
<dbReference type="Pfam" id="PF24987">
    <property type="entry name" value="HEAT_EF3_N"/>
    <property type="match status" value="2"/>
</dbReference>
<feature type="repeat" description="HEAT" evidence="4">
    <location>
        <begin position="2016"/>
        <end position="2053"/>
    </location>
</feature>
<evidence type="ECO:0000256" key="1">
    <source>
        <dbReference type="ARBA" id="ARBA00007366"/>
    </source>
</evidence>
<dbReference type="FunFam" id="1.25.10.10:FF:000096">
    <property type="entry name" value="eIF-2-alpha kinase activator gcn1"/>
    <property type="match status" value="1"/>
</dbReference>
<dbReference type="Pfam" id="PF25801">
    <property type="entry name" value="HEAT_GCN1_C_2"/>
    <property type="match status" value="1"/>
</dbReference>
<dbReference type="GO" id="GO:0034198">
    <property type="term" value="P:cellular response to amino acid starvation"/>
    <property type="evidence" value="ECO:0007669"/>
    <property type="project" value="TreeGrafter"/>
</dbReference>
<feature type="domain" description="TOG" evidence="5">
    <location>
        <begin position="1867"/>
        <end position="2082"/>
    </location>
</feature>
<dbReference type="Pfam" id="PF24993">
    <property type="entry name" value="GNC1_N"/>
    <property type="match status" value="1"/>
</dbReference>
<dbReference type="InterPro" id="IPR056810">
    <property type="entry name" value="GNC1-like_N"/>
</dbReference>
<feature type="domain" description="TOG" evidence="5">
    <location>
        <begin position="1368"/>
        <end position="1597"/>
    </location>
</feature>
<feature type="repeat" description="HEAT" evidence="4">
    <location>
        <begin position="1538"/>
        <end position="1576"/>
    </location>
</feature>
<evidence type="ECO:0000256" key="4">
    <source>
        <dbReference type="PROSITE-ProRule" id="PRU00103"/>
    </source>
</evidence>
<sequence length="2722" mass="297405">MAAIRKLSLSAHTQIASMLLRLALHSIFATSSAHRFVILTWVDLLLNCALASSTDPPSDATPHWLPLLNAQAILIDGLLLEHRKGIRHGAVTDVRRCIRRNTHAIPSYLVALSSSATSTTPAYRNAVLLGIVVDVALRLKKKGSNGHEVVALHKDRIIKFYLTGVISSKTPVSVPAMEALHDFLKESVARGDFEKEFLPVLERMMLRAPEIVLKALTRLVSVLSFDISKIFEAHLLEPLLSHLRATSEVVRTDAMTLWKTISSAAKQSASLVSVVADVSKLLTSGKVSSWEHRVILYQALASLNANAHVDVSKKAAEGYLAMITKEANETAMAAAIEGLGAHLGVLIASHDTADVKDVVEKAVKVAVDGLASSKVGARKSWADVVGTIVWDHGASLSPSETLRTQAPRFLTPLLATFEKIAANPLAWKDGPLEGYVAVAIISGRIRSWADKSTLDLLKSKKYTTSILTTQPKPSLLLWDRVYTKVTDELEVRWLVRAMEAVLLGEQLVDIEKGKATVAIATGLVWLATSAPGHHARRATYETLKRCTKSEPVKVGTVMREGLAKWLLDLEKQTKDSTAITAATAANLEPDLAAYRLSTVLAGITTFADDTPKEVKERELVELTVLAHHPLVGSLSPTDKYNWITLAQRAGADPGKLVESHEARMKELIKDDIRDGYESELFYKAATNAISTLTFVSPEIVIPAFLELARSDLDAKNMAGIGALEVGIWKTPEGQVFVDGSHVDLGSRYYTRTIGNLMHYRSFIPNLHLSTVLKRNQKSTVEDRNRKGYAEEKWEREIREQIAKKKGTDASKNQKLTKDEQATLDTQIAKEAGIRKHVQQVHEKLVRGLQIVRAMVAGGKEALEQRLVELVRILLAVAVKRAGVLVEEDIVDTYLELGKCASDRIESIREPLGLATLRGLKIYPIPERWEEEPLDHLVTRVLYRLRSVTERQPLGPASFSYCFPVLNQVIVEGGVGCDEKTPLGKENAMEQVVIAVDIVGFHALQGDSPLLPRKEMVASLLMIIKEYPKSAKTAKVRPLCYLSLLICSVIALRIGLVLMRVATLATLCEAMSETATLDEINALFAGLLSGEPLVRVAALQALDFLDLTDIDFSRELWIACHDDDEVNAKLANQLWRDNGMDVDEFYKDPLLELVVHETASVRVSAGKAVASAVQEFPDTIVDTLESIYKIYKELASHRFRNSWVARPLLPEYDEFGMVIASTLSRKDPWESRIGLALVLKELARHIRPSELQHFTEFLIKGEALGDRNEDVRHRMLDAGLAVINTHGKTNVAQLLPVFKGYLDTPATNNETHDRIRESVVILFGSVAGYLDEGDPKIRDAVDKLIETLKTPSESVQSAVGECLPPLIKKVHNDVPKLVENLLEMLFKSEKYAERRGAAYGLAGVVKGRGISALKECNIMTALKDATENKKSYQYRQGALFAYETLSAALGRLFEPYVIQILPLLLVCFGDSIPDVREATSEASRVIMSKISGHCVKLIMPSLLAGLEDRQWRTKKGSVELLGSMAFCAPKQLSISLPTIVPRLTNVLTDSHAQVTAAANQSLLLFGEVINNPEIQQLVPILLDALSDPNAHTKPALTALLETAFVHYIDAPSLALVMPILERGLKERSTEIKTKSSQIVGNMSSLTDQKDLIPYLPRLMPGLKEVLVDPVPEARATAAKALGSLVEKLGEQNFPNIVDELVLTLKTDTGGVDRQGAAQGLSEVLAGLGLERLEGLLPDIIANADSPKAYVREGFISLLIYLPATFGPRFQPYLGRIIPPILMGLADESEYVRDASLRAGRMIVINYATKAVDLLLPELEKGLFDDNWRIRQSSVQLMGDLLFRITGTSIKSAIELNDTTDIVGDDGAEVEEEETGATEANKKALLEILGKDRRDRVLSALYIVRQDISGIVRQASLTVWKAIVSNTPRMLKEILPVMMTMIIRNVASSSYDRRTVAARTLGDLVRKLGESVLAEIIPMLEDGLDSPDANTRQGVSIALSEIMATAGRVQVNDYADNIIPAVRKALCDSSSDVREAAAQAFDTLHQNVGPKAIDEILPTLLNSLQSTDDSSIYALEALKEIMAVRANVVFPVLIPTLITVPISAFNARALASLVTVAGAALNRRLTTIVGALMESLSQTTDPETLEQLRETTRALLLSIDNADGLHTLMAMLFEFVKSDDPTKRAGACDIVNTFYSESKLDASRYIGDWIRLLVALLDDRQQIVVVAAWGALNAVTKSVKKDDLEQLVGPVRRAVKSVGVAGVDLPGFCLPKGISPVLPIFLQGLMYGTTEVREQSALGIGDLIQRTSAESLKPFVTQITGPLIRIIGDRYPPQHFFLKNTENTIQHTRLSNLELFSLASLLLSKVPAHLKPFLPQLQRTFIKSLTDPSSTVVRSRAASALGILISLQTRVDPLVAELVSGIKTSEPGVKETMLNALESVVAKAGEGMGDVSKKGVLSVIVDGLSDDSNEGTCIGAARLLGSLCKALSVDEARPIVSAHVLSADGSSYGSLLAINAIIAEAPSLFSDLGITGDVVGKIIASSTSDKPYIPETAILAAGKLLLTEKYQTEDVTTKLVEGLANQIGQTNVGSGESKRMALVVVRAVGRKYPELLEKHLAILIPPMMSCVRDRNIPVKLTGERALLYTLQLLSGESLLQKYLSTVDSATAKQITDYHRRILSKLVQQETQRLELLHGGVDQEAEEEDSEVWSVGNIQMFEDGKEDAE</sequence>
<dbReference type="GO" id="GO:0030295">
    <property type="term" value="F:protein kinase activator activity"/>
    <property type="evidence" value="ECO:0007669"/>
    <property type="project" value="UniProtKB-ARBA"/>
</dbReference>
<dbReference type="InterPro" id="IPR016024">
    <property type="entry name" value="ARM-type_fold"/>
</dbReference>
<keyword evidence="2" id="KW-0677">Repeat</keyword>
<dbReference type="SMART" id="SM01349">
    <property type="entry name" value="TOG"/>
    <property type="match status" value="2"/>
</dbReference>
<accession>A0A433D6E7</accession>
<dbReference type="FunFam" id="1.25.10.10:FF:000090">
    <property type="entry name" value="eIF-2-alpha kinase activator GCN1"/>
    <property type="match status" value="1"/>
</dbReference>
<evidence type="ECO:0000256" key="3">
    <source>
        <dbReference type="ARBA" id="ARBA00072275"/>
    </source>
</evidence>
<dbReference type="GO" id="GO:0005829">
    <property type="term" value="C:cytosol"/>
    <property type="evidence" value="ECO:0007669"/>
    <property type="project" value="TreeGrafter"/>
</dbReference>
<evidence type="ECO:0000313" key="7">
    <source>
        <dbReference type="Proteomes" id="UP000268093"/>
    </source>
</evidence>
<dbReference type="InterPro" id="IPR034085">
    <property type="entry name" value="TOG"/>
</dbReference>
<evidence type="ECO:0000259" key="5">
    <source>
        <dbReference type="SMART" id="SM01349"/>
    </source>
</evidence>
<evidence type="ECO:0000256" key="2">
    <source>
        <dbReference type="ARBA" id="ARBA00022737"/>
    </source>
</evidence>
<dbReference type="Proteomes" id="UP000268093">
    <property type="component" value="Unassembled WGS sequence"/>
</dbReference>
<feature type="repeat" description="HEAT" evidence="4">
    <location>
        <begin position="1657"/>
        <end position="1694"/>
    </location>
</feature>
<gene>
    <name evidence="6" type="ORF">BC936DRAFT_147009</name>
</gene>
<dbReference type="InterPro" id="IPR011989">
    <property type="entry name" value="ARM-like"/>
</dbReference>
<dbReference type="Pfam" id="PF24984">
    <property type="entry name" value="HEAT_EF3_GNC1"/>
    <property type="match status" value="1"/>
</dbReference>
<evidence type="ECO:0000313" key="6">
    <source>
        <dbReference type="EMBL" id="RUP46395.1"/>
    </source>
</evidence>
<dbReference type="InterPro" id="IPR021133">
    <property type="entry name" value="HEAT_type_2"/>
</dbReference>
<reference evidence="6 7" key="1">
    <citation type="journal article" date="2018" name="New Phytol.">
        <title>Phylogenomics of Endogonaceae and evolution of mycorrhizas within Mucoromycota.</title>
        <authorList>
            <person name="Chang Y."/>
            <person name="Desiro A."/>
            <person name="Na H."/>
            <person name="Sandor L."/>
            <person name="Lipzen A."/>
            <person name="Clum A."/>
            <person name="Barry K."/>
            <person name="Grigoriev I.V."/>
            <person name="Martin F.M."/>
            <person name="Stajich J.E."/>
            <person name="Smith M.E."/>
            <person name="Bonito G."/>
            <person name="Spatafora J.W."/>
        </authorList>
    </citation>
    <scope>NUCLEOTIDE SEQUENCE [LARGE SCALE GENOMIC DNA]</scope>
    <source>
        <strain evidence="6 7">GMNB39</strain>
    </source>
</reference>
<organism evidence="6 7">
    <name type="scientific">Jimgerdemannia flammicorona</name>
    <dbReference type="NCBI Taxonomy" id="994334"/>
    <lineage>
        <taxon>Eukaryota</taxon>
        <taxon>Fungi</taxon>
        <taxon>Fungi incertae sedis</taxon>
        <taxon>Mucoromycota</taxon>
        <taxon>Mucoromycotina</taxon>
        <taxon>Endogonomycetes</taxon>
        <taxon>Endogonales</taxon>
        <taxon>Endogonaceae</taxon>
        <taxon>Jimgerdemannia</taxon>
    </lineage>
</organism>
<dbReference type="SUPFAM" id="SSF48371">
    <property type="entry name" value="ARM repeat"/>
    <property type="match status" value="3"/>
</dbReference>
<dbReference type="PROSITE" id="PS50077">
    <property type="entry name" value="HEAT_REPEAT"/>
    <property type="match status" value="3"/>
</dbReference>
<dbReference type="InterPro" id="IPR056809">
    <property type="entry name" value="HEAT_GCN1_fung"/>
</dbReference>
<dbReference type="GO" id="GO:1904688">
    <property type="term" value="P:regulation of cytoplasmic translational initiation"/>
    <property type="evidence" value="ECO:0007669"/>
    <property type="project" value="UniProtKB-ARBA"/>
</dbReference>
<dbReference type="Pfam" id="PF23271">
    <property type="entry name" value="HEAT_GCN1"/>
    <property type="match status" value="1"/>
</dbReference>
<dbReference type="Pfam" id="PF13513">
    <property type="entry name" value="HEAT_EZ"/>
    <property type="match status" value="1"/>
</dbReference>